<feature type="signal peptide" evidence="1">
    <location>
        <begin position="1"/>
        <end position="25"/>
    </location>
</feature>
<dbReference type="InterPro" id="IPR054491">
    <property type="entry name" value="MGH1-like_GH"/>
</dbReference>
<dbReference type="SUPFAM" id="SSF48208">
    <property type="entry name" value="Six-hairpin glycosidases"/>
    <property type="match status" value="1"/>
</dbReference>
<evidence type="ECO:0000313" key="4">
    <source>
        <dbReference type="Proteomes" id="UP000316252"/>
    </source>
</evidence>
<dbReference type="Pfam" id="PF03633">
    <property type="entry name" value="Glyco_hydro_65C"/>
    <property type="match status" value="1"/>
</dbReference>
<gene>
    <name evidence="3" type="ORF">FJ657_10645</name>
</gene>
<dbReference type="GO" id="GO:0005975">
    <property type="term" value="P:carbohydrate metabolic process"/>
    <property type="evidence" value="ECO:0007669"/>
    <property type="project" value="InterPro"/>
</dbReference>
<dbReference type="Gene3D" id="2.60.120.260">
    <property type="entry name" value="Galactose-binding domain-like"/>
    <property type="match status" value="1"/>
</dbReference>
<keyword evidence="1" id="KW-0732">Signal</keyword>
<dbReference type="PROSITE" id="PS50022">
    <property type="entry name" value="FA58C_3"/>
    <property type="match status" value="1"/>
</dbReference>
<dbReference type="Pfam" id="PF00754">
    <property type="entry name" value="F5_F8_type_C"/>
    <property type="match status" value="1"/>
</dbReference>
<dbReference type="Pfam" id="PF22422">
    <property type="entry name" value="MGH1-like_GH"/>
    <property type="match status" value="1"/>
</dbReference>
<name>A0A506XU46_9MICO</name>
<dbReference type="Gene3D" id="1.50.10.10">
    <property type="match status" value="1"/>
</dbReference>
<feature type="chain" id="PRO_5021480450" description="F5/8 type C domain-containing protein" evidence="1">
    <location>
        <begin position="26"/>
        <end position="1011"/>
    </location>
</feature>
<evidence type="ECO:0000256" key="1">
    <source>
        <dbReference type="SAM" id="SignalP"/>
    </source>
</evidence>
<evidence type="ECO:0000313" key="3">
    <source>
        <dbReference type="EMBL" id="TPW76241.1"/>
    </source>
</evidence>
<organism evidence="3 4">
    <name type="scientific">Schumannella soli</name>
    <dbReference type="NCBI Taxonomy" id="2590779"/>
    <lineage>
        <taxon>Bacteria</taxon>
        <taxon>Bacillati</taxon>
        <taxon>Actinomycetota</taxon>
        <taxon>Actinomycetes</taxon>
        <taxon>Micrococcales</taxon>
        <taxon>Microbacteriaceae</taxon>
        <taxon>Schumannella</taxon>
    </lineage>
</organism>
<dbReference type="InterPro" id="IPR005194">
    <property type="entry name" value="Glyco_hydro_65_C"/>
</dbReference>
<dbReference type="EMBL" id="VHQG01000002">
    <property type="protein sequence ID" value="TPW76241.1"/>
    <property type="molecule type" value="Genomic_DNA"/>
</dbReference>
<feature type="domain" description="F5/8 type C" evidence="2">
    <location>
        <begin position="547"/>
        <end position="679"/>
    </location>
</feature>
<evidence type="ECO:0000259" key="2">
    <source>
        <dbReference type="PROSITE" id="PS50022"/>
    </source>
</evidence>
<dbReference type="InterPro" id="IPR008928">
    <property type="entry name" value="6-hairpin_glycosidase_sf"/>
</dbReference>
<proteinExistence type="predicted"/>
<dbReference type="InterPro" id="IPR008979">
    <property type="entry name" value="Galactose-bd-like_sf"/>
</dbReference>
<dbReference type="OrthoDB" id="231241at2"/>
<keyword evidence="4" id="KW-1185">Reference proteome</keyword>
<dbReference type="InterPro" id="IPR012341">
    <property type="entry name" value="6hp_glycosidase-like_sf"/>
</dbReference>
<accession>A0A506XU46</accession>
<sequence>MRNTFALTLGMAVTASVLSALPALAHDQSSASDSGPYPAVGAGTSFLDHQQKLAGLPDPAWFEANIPFVDLPDADIESTYYYRWRTYKEALKYTGPENGWIVTEFLGPVGYAAPGGAISAAAGHHIYEGRWLRDQRYVDDYLDYWLTGPGAGAKPATDGLGSDTTDWAHQYSFWVADAVLAKAEVDGRVDEATARLGTLEKQWQGWSPQYDKATGLYWQTPVWDAMEYTASSYQSDDPYHGGAGYRPTLNAYQYGDAQAIAKLADLSGDRRTAKQYRDAAAALQKAQDKYLWDAQSGFYKHVMRDDNPQRTKIADREEIGFIPWAFDMAPKDAAHTAAWAQLTDEQGFTAAYGPTTVERRSPLFMKDAELGCCRWSGPSWPYATSQTATALGNLLADYPKQKVVTSQDLVDLMHGYALTQRKDGKPYVAEAHHPDEDRWLYDGTGHSEDYNHSTYTDLVLGSLLGIRGQTGDSVRIDPQVGGWDHFAAENVPYHGRNLTVVWDRDGSHYAAGKGLSVWLDGKKVLSQKKLGDVTVRVPAKGARAQLAPEADDLAAPDGRAYPVATASYSWRDDSPAEAIDGQDFQLDVPGTRWTTYGSPNASDWLQVDLGTATTVRDVRTTFYDDGGGVKVPASYRVEYRKSDGSWAAVPGAPTPATPVGGALNRIQLTTPVTTDALRLVGTPQSGAAFGVTSFGAWRPVDASIRASIATAADGSIAVTAATPTTVTTTLKITSRDSTVASDKLVAPVGWKVERLDRGVTKPRPGTYTSKWKVTPPADLAIGADAPLRYAVDSTRRGFTADTVVVARAAFDPAAFPTTAWNDDFSTDELARYGLQGQLGEPAPTATVDTAAGTLVVTSTGGRDRGLFTVPVAAGAQSAVVMTPKSFAAGDGGENSLFLGLTNGPDDIAMSWYNHRGQSSGVNVVVGGQGRGDAEGGGSSAVTWQPGDRLATVVSNGRLSSWIEHAGTWTRLRSAPVSVAIPADQLAAWHPAFALRLDPGTITLDRVQVLTS</sequence>
<dbReference type="Proteomes" id="UP000316252">
    <property type="component" value="Unassembled WGS sequence"/>
</dbReference>
<dbReference type="InterPro" id="IPR000421">
    <property type="entry name" value="FA58C"/>
</dbReference>
<comment type="caution">
    <text evidence="3">The sequence shown here is derived from an EMBL/GenBank/DDBJ whole genome shotgun (WGS) entry which is preliminary data.</text>
</comment>
<dbReference type="AlphaFoldDB" id="A0A506XU46"/>
<reference evidence="3 4" key="1">
    <citation type="submission" date="2019-06" db="EMBL/GenBank/DDBJ databases">
        <authorList>
            <person name="Li F."/>
        </authorList>
    </citation>
    <scope>NUCLEOTIDE SEQUENCE [LARGE SCALE GENOMIC DNA]</scope>
    <source>
        <strain evidence="3 4">10F1D-1</strain>
    </source>
</reference>
<protein>
    <recommendedName>
        <fullName evidence="2">F5/8 type C domain-containing protein</fullName>
    </recommendedName>
</protein>
<dbReference type="SUPFAM" id="SSF49785">
    <property type="entry name" value="Galactose-binding domain-like"/>
    <property type="match status" value="1"/>
</dbReference>